<dbReference type="InterPro" id="IPR002606">
    <property type="entry name" value="Riboflavin_kinase_bac"/>
</dbReference>
<evidence type="ECO:0000256" key="5">
    <source>
        <dbReference type="ARBA" id="ARBA00022643"/>
    </source>
</evidence>
<dbReference type="STRING" id="519472.BHY08_03635"/>
<dbReference type="GO" id="GO:0009231">
    <property type="term" value="P:riboflavin biosynthetic process"/>
    <property type="evidence" value="ECO:0007669"/>
    <property type="project" value="InterPro"/>
</dbReference>
<comment type="pathway">
    <text evidence="3 15">Cofactor biosynthesis; FMN biosynthesis; FMN from riboflavin (ATP route): step 1/1.</text>
</comment>
<dbReference type="AlphaFoldDB" id="A0A1J0A4Z0"/>
<name>A0A1J0A4Z0_9ENTE</name>
<keyword evidence="8 15" id="KW-0547">Nucleotide-binding</keyword>
<keyword evidence="10 15" id="KW-0274">FAD</keyword>
<evidence type="ECO:0000256" key="11">
    <source>
        <dbReference type="ARBA" id="ARBA00022840"/>
    </source>
</evidence>
<dbReference type="GO" id="GO:0005524">
    <property type="term" value="F:ATP binding"/>
    <property type="evidence" value="ECO:0007669"/>
    <property type="project" value="UniProtKB-UniRule"/>
</dbReference>
<evidence type="ECO:0000256" key="8">
    <source>
        <dbReference type="ARBA" id="ARBA00022741"/>
    </source>
</evidence>
<dbReference type="NCBIfam" id="TIGR00125">
    <property type="entry name" value="cyt_tran_rel"/>
    <property type="match status" value="1"/>
</dbReference>
<dbReference type="UniPathway" id="UPA00276">
    <property type="reaction ID" value="UER00406"/>
</dbReference>
<evidence type="ECO:0000313" key="17">
    <source>
        <dbReference type="EMBL" id="APB31004.1"/>
    </source>
</evidence>
<dbReference type="InterPro" id="IPR023468">
    <property type="entry name" value="Riboflavin_kinase"/>
</dbReference>
<comment type="catalytic activity">
    <reaction evidence="13 15">
        <text>riboflavin + ATP = FMN + ADP + H(+)</text>
        <dbReference type="Rhea" id="RHEA:14357"/>
        <dbReference type="ChEBI" id="CHEBI:15378"/>
        <dbReference type="ChEBI" id="CHEBI:30616"/>
        <dbReference type="ChEBI" id="CHEBI:57986"/>
        <dbReference type="ChEBI" id="CHEBI:58210"/>
        <dbReference type="ChEBI" id="CHEBI:456216"/>
        <dbReference type="EC" id="2.7.1.26"/>
    </reaction>
</comment>
<keyword evidence="5 15" id="KW-0288">FMN</keyword>
<comment type="pathway">
    <text evidence="2 15">Cofactor biosynthesis; FAD biosynthesis; FAD from FMN: step 1/1.</text>
</comment>
<comment type="function">
    <text evidence="1">Catalyzes the phosphorylation of riboflavin to FMN followed by the adenylation of FMN to FAD.</text>
</comment>
<keyword evidence="9 15" id="KW-0418">Kinase</keyword>
<keyword evidence="7 15" id="KW-0548">Nucleotidyltransferase</keyword>
<keyword evidence="18" id="KW-1185">Reference proteome</keyword>
<accession>A0A1J0A4Z0</accession>
<dbReference type="UniPathway" id="UPA00277">
    <property type="reaction ID" value="UER00407"/>
</dbReference>
<evidence type="ECO:0000256" key="14">
    <source>
        <dbReference type="ARBA" id="ARBA00049494"/>
    </source>
</evidence>
<dbReference type="InterPro" id="IPR015864">
    <property type="entry name" value="FAD_synthase"/>
</dbReference>
<reference evidence="17 18" key="1">
    <citation type="submission" date="2016-09" db="EMBL/GenBank/DDBJ databases">
        <title>Vagococcus teuberi sp. nov., isolated from the Malian artisanal sour milk fene.</title>
        <authorList>
            <person name="Wullschleger S."/>
            <person name="Seifert C."/>
            <person name="Baumgartner S."/>
            <person name="Lacroix C."/>
            <person name="Bonfoh B."/>
            <person name="Stevens M.J."/>
            <person name="Meile L."/>
        </authorList>
    </citation>
    <scope>NUCLEOTIDE SEQUENCE [LARGE SCALE GENOMIC DNA]</scope>
    <source>
        <strain evidence="17 18">DSM 21459</strain>
    </source>
</reference>
<dbReference type="NCBIfam" id="NF004160">
    <property type="entry name" value="PRK05627.1-3"/>
    <property type="match status" value="1"/>
</dbReference>
<dbReference type="CDD" id="cd02064">
    <property type="entry name" value="FAD_synthetase_N"/>
    <property type="match status" value="1"/>
</dbReference>
<proteinExistence type="inferred from homology"/>
<dbReference type="InterPro" id="IPR014729">
    <property type="entry name" value="Rossmann-like_a/b/a_fold"/>
</dbReference>
<keyword evidence="6 15" id="KW-0808">Transferase</keyword>
<dbReference type="Gene3D" id="3.40.50.620">
    <property type="entry name" value="HUPs"/>
    <property type="match status" value="1"/>
</dbReference>
<dbReference type="InterPro" id="IPR004821">
    <property type="entry name" value="Cyt_trans-like"/>
</dbReference>
<dbReference type="EC" id="2.7.7.2" evidence="15"/>
<dbReference type="SUPFAM" id="SSF82114">
    <property type="entry name" value="Riboflavin kinase-like"/>
    <property type="match status" value="1"/>
</dbReference>
<sequence>MQIINIHHPYDPEKLPQDDVVLALGFFDGVHRGHQEVINTAKKIADEKGLKLAVMTFNHHPAVVFQKIDHKKMKYITTIEQKEERMTRLGVDYLYVIEFTSSFAGLSPQEFVDEYMVGLHAKVVVAGFDYTYGKKDIANMSILPTYAKDRFEIVEVQKLSDREEKVSSTAIRECMKIGDMRAANQLLGYAYETTGVVVHGDKRGRLLGFPTANIKAPSYSLLPKVGVYVVKIKVADKWYMGMAQIGYNITFETNRPMTIEVNILDFSDDIYGEQVSVEWLHFLRGEKKFDNVDGLIAQLKQDEQDTREYFDNLGGLV</sequence>
<evidence type="ECO:0000256" key="13">
    <source>
        <dbReference type="ARBA" id="ARBA00047880"/>
    </source>
</evidence>
<evidence type="ECO:0000256" key="6">
    <source>
        <dbReference type="ARBA" id="ARBA00022679"/>
    </source>
</evidence>
<evidence type="ECO:0000259" key="16">
    <source>
        <dbReference type="SMART" id="SM00904"/>
    </source>
</evidence>
<dbReference type="GO" id="GO:0008531">
    <property type="term" value="F:riboflavin kinase activity"/>
    <property type="evidence" value="ECO:0007669"/>
    <property type="project" value="UniProtKB-UniRule"/>
</dbReference>
<organism evidence="17 18">
    <name type="scientific">Vagococcus teuberi</name>
    <dbReference type="NCBI Taxonomy" id="519472"/>
    <lineage>
        <taxon>Bacteria</taxon>
        <taxon>Bacillati</taxon>
        <taxon>Bacillota</taxon>
        <taxon>Bacilli</taxon>
        <taxon>Lactobacillales</taxon>
        <taxon>Enterococcaceae</taxon>
        <taxon>Vagococcus</taxon>
    </lineage>
</organism>
<dbReference type="GO" id="GO:0006747">
    <property type="term" value="P:FAD biosynthetic process"/>
    <property type="evidence" value="ECO:0007669"/>
    <property type="project" value="UniProtKB-UniRule"/>
</dbReference>
<dbReference type="Proteomes" id="UP000191200">
    <property type="component" value="Chromosome"/>
</dbReference>
<dbReference type="SUPFAM" id="SSF52374">
    <property type="entry name" value="Nucleotidylyl transferase"/>
    <property type="match status" value="1"/>
</dbReference>
<dbReference type="Pfam" id="PF01687">
    <property type="entry name" value="Flavokinase"/>
    <property type="match status" value="1"/>
</dbReference>
<evidence type="ECO:0000256" key="3">
    <source>
        <dbReference type="ARBA" id="ARBA00005201"/>
    </source>
</evidence>
<evidence type="ECO:0000313" key="18">
    <source>
        <dbReference type="Proteomes" id="UP000191200"/>
    </source>
</evidence>
<dbReference type="FunFam" id="3.40.50.620:FF:000021">
    <property type="entry name" value="Riboflavin biosynthesis protein"/>
    <property type="match status" value="1"/>
</dbReference>
<evidence type="ECO:0000256" key="9">
    <source>
        <dbReference type="ARBA" id="ARBA00022777"/>
    </source>
</evidence>
<dbReference type="FunFam" id="2.40.30.30:FF:000003">
    <property type="entry name" value="Riboflavin biosynthesis protein"/>
    <property type="match status" value="1"/>
</dbReference>
<keyword evidence="12" id="KW-0511">Multifunctional enzyme</keyword>
<feature type="domain" description="Riboflavin kinase" evidence="16">
    <location>
        <begin position="186"/>
        <end position="311"/>
    </location>
</feature>
<dbReference type="GO" id="GO:0009398">
    <property type="term" value="P:FMN biosynthetic process"/>
    <property type="evidence" value="ECO:0007669"/>
    <property type="project" value="UniProtKB-UniRule"/>
</dbReference>
<comment type="catalytic activity">
    <reaction evidence="14 15">
        <text>FMN + ATP + H(+) = FAD + diphosphate</text>
        <dbReference type="Rhea" id="RHEA:17237"/>
        <dbReference type="ChEBI" id="CHEBI:15378"/>
        <dbReference type="ChEBI" id="CHEBI:30616"/>
        <dbReference type="ChEBI" id="CHEBI:33019"/>
        <dbReference type="ChEBI" id="CHEBI:57692"/>
        <dbReference type="ChEBI" id="CHEBI:58210"/>
        <dbReference type="EC" id="2.7.7.2"/>
    </reaction>
</comment>
<evidence type="ECO:0000256" key="15">
    <source>
        <dbReference type="PIRNR" id="PIRNR004491"/>
    </source>
</evidence>
<dbReference type="EMBL" id="CP017267">
    <property type="protein sequence ID" value="APB31004.1"/>
    <property type="molecule type" value="Genomic_DNA"/>
</dbReference>
<comment type="similarity">
    <text evidence="15">Belongs to the ribF family.</text>
</comment>
<dbReference type="PIRSF" id="PIRSF004491">
    <property type="entry name" value="FAD_Synth"/>
    <property type="match status" value="1"/>
</dbReference>
<dbReference type="InterPro" id="IPR023465">
    <property type="entry name" value="Riboflavin_kinase_dom_sf"/>
</dbReference>
<evidence type="ECO:0000256" key="7">
    <source>
        <dbReference type="ARBA" id="ARBA00022695"/>
    </source>
</evidence>
<evidence type="ECO:0000256" key="10">
    <source>
        <dbReference type="ARBA" id="ARBA00022827"/>
    </source>
</evidence>
<dbReference type="OrthoDB" id="9803667at2"/>
<evidence type="ECO:0000256" key="12">
    <source>
        <dbReference type="ARBA" id="ARBA00023268"/>
    </source>
</evidence>
<dbReference type="Pfam" id="PF06574">
    <property type="entry name" value="FAD_syn"/>
    <property type="match status" value="1"/>
</dbReference>
<keyword evidence="11 15" id="KW-0067">ATP-binding</keyword>
<dbReference type="Gene3D" id="2.40.30.30">
    <property type="entry name" value="Riboflavin kinase-like"/>
    <property type="match status" value="1"/>
</dbReference>
<dbReference type="RefSeq" id="WP_071456584.1">
    <property type="nucleotide sequence ID" value="NZ_CP017267.1"/>
</dbReference>
<keyword evidence="4 15" id="KW-0285">Flavoprotein</keyword>
<dbReference type="KEGG" id="vte:BHY08_03635"/>
<dbReference type="SMART" id="SM00904">
    <property type="entry name" value="Flavokinase"/>
    <property type="match status" value="1"/>
</dbReference>
<protein>
    <recommendedName>
        <fullName evidence="15">Riboflavin biosynthesis protein</fullName>
    </recommendedName>
    <domain>
        <recommendedName>
            <fullName evidence="15">Riboflavin kinase</fullName>
            <ecNumber evidence="15">2.7.1.26</ecNumber>
        </recommendedName>
        <alternativeName>
            <fullName evidence="15">Flavokinase</fullName>
        </alternativeName>
    </domain>
    <domain>
        <recommendedName>
            <fullName evidence="15">FMN adenylyltransferase</fullName>
            <ecNumber evidence="15">2.7.7.2</ecNumber>
        </recommendedName>
        <alternativeName>
            <fullName evidence="15">FAD pyrophosphorylase</fullName>
        </alternativeName>
        <alternativeName>
            <fullName evidence="15">FAD synthase</fullName>
        </alternativeName>
    </domain>
</protein>
<evidence type="ECO:0000256" key="4">
    <source>
        <dbReference type="ARBA" id="ARBA00022630"/>
    </source>
</evidence>
<evidence type="ECO:0000256" key="2">
    <source>
        <dbReference type="ARBA" id="ARBA00004726"/>
    </source>
</evidence>
<dbReference type="GO" id="GO:0003919">
    <property type="term" value="F:FMN adenylyltransferase activity"/>
    <property type="evidence" value="ECO:0007669"/>
    <property type="project" value="UniProtKB-UniRule"/>
</dbReference>
<dbReference type="InterPro" id="IPR015865">
    <property type="entry name" value="Riboflavin_kinase_bac/euk"/>
</dbReference>
<dbReference type="PANTHER" id="PTHR22749">
    <property type="entry name" value="RIBOFLAVIN KINASE/FMN ADENYLYLTRANSFERASE"/>
    <property type="match status" value="1"/>
</dbReference>
<dbReference type="NCBIfam" id="NF004162">
    <property type="entry name" value="PRK05627.1-5"/>
    <property type="match status" value="1"/>
</dbReference>
<dbReference type="PANTHER" id="PTHR22749:SF6">
    <property type="entry name" value="RIBOFLAVIN KINASE"/>
    <property type="match status" value="1"/>
</dbReference>
<gene>
    <name evidence="17" type="ORF">BHY08_03635</name>
</gene>
<evidence type="ECO:0000256" key="1">
    <source>
        <dbReference type="ARBA" id="ARBA00002121"/>
    </source>
</evidence>
<dbReference type="EC" id="2.7.1.26" evidence="15"/>
<dbReference type="NCBIfam" id="TIGR00083">
    <property type="entry name" value="ribF"/>
    <property type="match status" value="1"/>
</dbReference>